<comment type="caution">
    <text evidence="1">The sequence shown here is derived from an EMBL/GenBank/DDBJ whole genome shotgun (WGS) entry which is preliminary data.</text>
</comment>
<keyword evidence="2" id="KW-1185">Reference proteome</keyword>
<evidence type="ECO:0000313" key="1">
    <source>
        <dbReference type="EMBL" id="KAG9466116.1"/>
    </source>
</evidence>
<name>A0A8J6BE00_ELECQ</name>
<dbReference type="Proteomes" id="UP000770717">
    <property type="component" value="Unassembled WGS sequence"/>
</dbReference>
<accession>A0A8J6BE00</accession>
<dbReference type="EMBL" id="WNTK01002355">
    <property type="protein sequence ID" value="KAG9466116.1"/>
    <property type="molecule type" value="Genomic_DNA"/>
</dbReference>
<protein>
    <submittedName>
        <fullName evidence="1">Uncharacterized protein</fullName>
    </submittedName>
</protein>
<evidence type="ECO:0000313" key="2">
    <source>
        <dbReference type="Proteomes" id="UP000770717"/>
    </source>
</evidence>
<gene>
    <name evidence="1" type="ORF">GDO78_017200</name>
</gene>
<proteinExistence type="predicted"/>
<sequence length="123" mass="14101">MECVRRDNLVSGWQSFLAAFISALWRYPGPNGCIRHVFDPTGYHRVYTAGPNHSPRGRREMGLQRPTGAKTKKCRLRLRLHTVRSQFLSLAVFIHNWSKVLNSSIFPAFLDIYTVLGLRSTLN</sequence>
<reference evidence="1" key="1">
    <citation type="thesis" date="2020" institute="ProQuest LLC" country="789 East Eisenhower Parkway, Ann Arbor, MI, USA">
        <title>Comparative Genomics and Chromosome Evolution.</title>
        <authorList>
            <person name="Mudd A.B."/>
        </authorList>
    </citation>
    <scope>NUCLEOTIDE SEQUENCE</scope>
    <source>
        <strain evidence="1">HN-11 Male</strain>
        <tissue evidence="1">Kidney and liver</tissue>
    </source>
</reference>
<organism evidence="1 2">
    <name type="scientific">Eleutherodactylus coqui</name>
    <name type="common">Puerto Rican coqui</name>
    <dbReference type="NCBI Taxonomy" id="57060"/>
    <lineage>
        <taxon>Eukaryota</taxon>
        <taxon>Metazoa</taxon>
        <taxon>Chordata</taxon>
        <taxon>Craniata</taxon>
        <taxon>Vertebrata</taxon>
        <taxon>Euteleostomi</taxon>
        <taxon>Amphibia</taxon>
        <taxon>Batrachia</taxon>
        <taxon>Anura</taxon>
        <taxon>Neobatrachia</taxon>
        <taxon>Hyloidea</taxon>
        <taxon>Eleutherodactylidae</taxon>
        <taxon>Eleutherodactylinae</taxon>
        <taxon>Eleutherodactylus</taxon>
        <taxon>Eleutherodactylus</taxon>
    </lineage>
</organism>
<dbReference type="AlphaFoldDB" id="A0A8J6BE00"/>